<evidence type="ECO:0000313" key="3">
    <source>
        <dbReference type="Proteomes" id="UP000004995"/>
    </source>
</evidence>
<accession>K3YFB7</accession>
<dbReference type="HOGENOM" id="CLU_2350683_0_0_1"/>
<name>K3YFB7_SETIT</name>
<keyword evidence="3" id="KW-1185">Reference proteome</keyword>
<proteinExistence type="predicted"/>
<reference evidence="2" key="2">
    <citation type="submission" date="2018-08" db="UniProtKB">
        <authorList>
            <consortium name="EnsemblPlants"/>
        </authorList>
    </citation>
    <scope>IDENTIFICATION</scope>
    <source>
        <strain evidence="2">Yugu1</strain>
    </source>
</reference>
<evidence type="ECO:0000313" key="2">
    <source>
        <dbReference type="EnsemblPlants" id="KQK98252"/>
    </source>
</evidence>
<protein>
    <submittedName>
        <fullName evidence="2">Uncharacterized protein</fullName>
    </submittedName>
</protein>
<dbReference type="Proteomes" id="UP000004995">
    <property type="component" value="Unassembled WGS sequence"/>
</dbReference>
<dbReference type="InParanoid" id="K3YFB7"/>
<organism evidence="2 3">
    <name type="scientific">Setaria italica</name>
    <name type="common">Foxtail millet</name>
    <name type="synonym">Panicum italicum</name>
    <dbReference type="NCBI Taxonomy" id="4555"/>
    <lineage>
        <taxon>Eukaryota</taxon>
        <taxon>Viridiplantae</taxon>
        <taxon>Streptophyta</taxon>
        <taxon>Embryophyta</taxon>
        <taxon>Tracheophyta</taxon>
        <taxon>Spermatophyta</taxon>
        <taxon>Magnoliopsida</taxon>
        <taxon>Liliopsida</taxon>
        <taxon>Poales</taxon>
        <taxon>Poaceae</taxon>
        <taxon>PACMAD clade</taxon>
        <taxon>Panicoideae</taxon>
        <taxon>Panicodae</taxon>
        <taxon>Paniceae</taxon>
        <taxon>Cenchrinae</taxon>
        <taxon>Setaria</taxon>
    </lineage>
</organism>
<evidence type="ECO:0000256" key="1">
    <source>
        <dbReference type="SAM" id="MobiDB-lite"/>
    </source>
</evidence>
<feature type="compositionally biased region" description="Polar residues" evidence="1">
    <location>
        <begin position="1"/>
        <end position="10"/>
    </location>
</feature>
<feature type="region of interest" description="Disordered" evidence="1">
    <location>
        <begin position="1"/>
        <end position="97"/>
    </location>
</feature>
<dbReference type="EMBL" id="AGNK02004445">
    <property type="status" value="NOT_ANNOTATED_CDS"/>
    <property type="molecule type" value="Genomic_DNA"/>
</dbReference>
<dbReference type="Gramene" id="KQK98252">
    <property type="protein sequence ID" value="KQK98252"/>
    <property type="gene ID" value="SETIT_012935mg"/>
</dbReference>
<dbReference type="EnsemblPlants" id="KQK98252">
    <property type="protein sequence ID" value="KQK98252"/>
    <property type="gene ID" value="SETIT_012935mg"/>
</dbReference>
<sequence>MNGTPTISGTEASGAAGGVQQAGGPEAAEAEREPGGPGHRLQRGEPVHRPGAVAAALHEHDRGHPGGRNRGVGGHLDEGLVSGLGRGRAGHPLDVLV</sequence>
<reference evidence="3" key="1">
    <citation type="journal article" date="2012" name="Nat. Biotechnol.">
        <title>Reference genome sequence of the model plant Setaria.</title>
        <authorList>
            <person name="Bennetzen J.L."/>
            <person name="Schmutz J."/>
            <person name="Wang H."/>
            <person name="Percifield R."/>
            <person name="Hawkins J."/>
            <person name="Pontaroli A.C."/>
            <person name="Estep M."/>
            <person name="Feng L."/>
            <person name="Vaughn J.N."/>
            <person name="Grimwood J."/>
            <person name="Jenkins J."/>
            <person name="Barry K."/>
            <person name="Lindquist E."/>
            <person name="Hellsten U."/>
            <person name="Deshpande S."/>
            <person name="Wang X."/>
            <person name="Wu X."/>
            <person name="Mitros T."/>
            <person name="Triplett J."/>
            <person name="Yang X."/>
            <person name="Ye C.Y."/>
            <person name="Mauro-Herrera M."/>
            <person name="Wang L."/>
            <person name="Li P."/>
            <person name="Sharma M."/>
            <person name="Sharma R."/>
            <person name="Ronald P.C."/>
            <person name="Panaud O."/>
            <person name="Kellogg E.A."/>
            <person name="Brutnell T.P."/>
            <person name="Doust A.N."/>
            <person name="Tuskan G.A."/>
            <person name="Rokhsar D."/>
            <person name="Devos K.M."/>
        </authorList>
    </citation>
    <scope>NUCLEOTIDE SEQUENCE [LARGE SCALE GENOMIC DNA]</scope>
    <source>
        <strain evidence="3">cv. Yugu1</strain>
    </source>
</reference>
<dbReference type="AlphaFoldDB" id="K3YFB7"/>